<dbReference type="GO" id="GO:0033765">
    <property type="term" value="F:steroid dehydrogenase activity, acting on the CH-CH group of donors"/>
    <property type="evidence" value="ECO:0007669"/>
    <property type="project" value="UniProtKB-ARBA"/>
</dbReference>
<dbReference type="GO" id="GO:0008734">
    <property type="term" value="F:L-aspartate oxidase activity"/>
    <property type="evidence" value="ECO:0007669"/>
    <property type="project" value="UniProtKB-EC"/>
</dbReference>
<gene>
    <name evidence="15" type="ORF">CIK84_06705</name>
</gene>
<keyword evidence="6" id="KW-0285">Flavoprotein</keyword>
<dbReference type="FunFam" id="3.90.700.10:FF:000002">
    <property type="entry name" value="L-aspartate oxidase"/>
    <property type="match status" value="1"/>
</dbReference>
<evidence type="ECO:0000256" key="7">
    <source>
        <dbReference type="ARBA" id="ARBA00022642"/>
    </source>
</evidence>
<dbReference type="InterPro" id="IPR015939">
    <property type="entry name" value="Fum_Rdtase/Succ_DH_flav-like_C"/>
</dbReference>
<dbReference type="SUPFAM" id="SSF51905">
    <property type="entry name" value="FAD/NAD(P)-binding domain"/>
    <property type="match status" value="1"/>
</dbReference>
<dbReference type="InterPro" id="IPR005288">
    <property type="entry name" value="NadB"/>
</dbReference>
<feature type="domain" description="FAD-dependent oxidoreductase 2 FAD-binding" evidence="13">
    <location>
        <begin position="11"/>
        <end position="396"/>
    </location>
</feature>
<dbReference type="AlphaFoldDB" id="A0A2N7S542"/>
<dbReference type="SUPFAM" id="SSF46977">
    <property type="entry name" value="Succinate dehydrogenase/fumarate reductase flavoprotein C-terminal domain"/>
    <property type="match status" value="1"/>
</dbReference>
<comment type="similarity">
    <text evidence="3">Belongs to the FAD-dependent oxidoreductase 2 family. NadB subfamily.</text>
</comment>
<dbReference type="RefSeq" id="WP_102597872.1">
    <property type="nucleotide sequence ID" value="NZ_PNQX01000001.1"/>
</dbReference>
<evidence type="ECO:0000256" key="9">
    <source>
        <dbReference type="ARBA" id="ARBA00023002"/>
    </source>
</evidence>
<dbReference type="Gene3D" id="3.90.700.10">
    <property type="entry name" value="Succinate dehydrogenase/fumarate reductase flavoprotein, catalytic domain"/>
    <property type="match status" value="1"/>
</dbReference>
<evidence type="ECO:0000256" key="1">
    <source>
        <dbReference type="ARBA" id="ARBA00001974"/>
    </source>
</evidence>
<comment type="function">
    <text evidence="10">Catalyzes the oxidation of L-aspartate to iminoaspartate, the first step in the de novo biosynthesis of NAD(+).</text>
</comment>
<dbReference type="Pfam" id="PF02910">
    <property type="entry name" value="Succ_DH_flav_C"/>
    <property type="match status" value="1"/>
</dbReference>
<sequence length="547" mass="56856">MNREENSSPQLVIVGSGVAGLCAALQGVELGLNPIVLSKDKLGDSNSKLAQGGLSAVTAASISHGDSVAKHVADTLSAGAGHCGVGPVQYMCSASDELVQALESYAVNFDRDEAGTYELGLEAAHSAHRILHIEGDATGAMMVHALVRAVRALEAEHKLRIVEDAVVTDLELQDGKVTGVKYLHHDGEQSLPAPAVLLATGGLGQLYAASTNPQGATADGIGLAVRAGAVIADAEFIQFHPTLVDPAQYPTAGMVSEAVRGEGASLVNETGQRFMAEIHPDAELAPRDVVARGIHGQIQAGHRVYLDARAVEESRGSGFLAKRFPSITARLAACAQDGTGLDMAYDLIPVVAAQHYFMGGIYTDTAGRTSVPGLYAAGECANTTVHGANRLASNSLLEAMVFARGAVTAMRGDSPAASCEVDPLSIQQIDTPNPAAPLGLEQLQTAASAKLGVHRTANDLEEMAQLLAKGAPVAATAREQAELRNLWITARIITAGAIARTESLGAHHRVDAPENLSGNAGAGIRYGWTLHPSELNNENLLSKEMNA</sequence>
<dbReference type="GO" id="GO:0034628">
    <property type="term" value="P:'de novo' NAD+ biosynthetic process from L-aspartate"/>
    <property type="evidence" value="ECO:0007669"/>
    <property type="project" value="TreeGrafter"/>
</dbReference>
<evidence type="ECO:0000256" key="4">
    <source>
        <dbReference type="ARBA" id="ARBA00012173"/>
    </source>
</evidence>
<evidence type="ECO:0000313" key="15">
    <source>
        <dbReference type="EMBL" id="PMQ21244.1"/>
    </source>
</evidence>
<evidence type="ECO:0000256" key="3">
    <source>
        <dbReference type="ARBA" id="ARBA00008562"/>
    </source>
</evidence>
<dbReference type="UniPathway" id="UPA00253">
    <property type="reaction ID" value="UER00326"/>
</dbReference>
<protein>
    <recommendedName>
        <fullName evidence="5">L-aspartate oxidase</fullName>
        <ecNumber evidence="4">1.4.3.16</ecNumber>
    </recommendedName>
    <alternativeName>
        <fullName evidence="11">Quinolinate synthase B</fullName>
    </alternativeName>
</protein>
<evidence type="ECO:0000259" key="14">
    <source>
        <dbReference type="Pfam" id="PF02910"/>
    </source>
</evidence>
<proteinExistence type="inferred from homology"/>
<feature type="domain" description="Fumarate reductase/succinate dehydrogenase flavoprotein-like C-terminal" evidence="14">
    <location>
        <begin position="469"/>
        <end position="514"/>
    </location>
</feature>
<comment type="catalytic activity">
    <reaction evidence="12">
        <text>L-aspartate + O2 = iminosuccinate + H2O2</text>
        <dbReference type="Rhea" id="RHEA:25876"/>
        <dbReference type="ChEBI" id="CHEBI:15379"/>
        <dbReference type="ChEBI" id="CHEBI:16240"/>
        <dbReference type="ChEBI" id="CHEBI:29991"/>
        <dbReference type="ChEBI" id="CHEBI:77875"/>
        <dbReference type="EC" id="1.4.3.16"/>
    </reaction>
    <physiologicalReaction direction="left-to-right" evidence="12">
        <dbReference type="Rhea" id="RHEA:25877"/>
    </physiologicalReaction>
</comment>
<name>A0A2N7S542_9MICC</name>
<evidence type="ECO:0000313" key="16">
    <source>
        <dbReference type="Proteomes" id="UP000235739"/>
    </source>
</evidence>
<evidence type="ECO:0000256" key="11">
    <source>
        <dbReference type="ARBA" id="ARBA00030386"/>
    </source>
</evidence>
<evidence type="ECO:0000256" key="12">
    <source>
        <dbReference type="ARBA" id="ARBA00048305"/>
    </source>
</evidence>
<dbReference type="PRINTS" id="PR00368">
    <property type="entry name" value="FADPNR"/>
</dbReference>
<reference evidence="15 16" key="1">
    <citation type="journal article" date="2017" name="Elife">
        <title>Extensive horizontal gene transfer in cheese-associated bacteria.</title>
        <authorList>
            <person name="Bonham K.S."/>
            <person name="Wolfe B.E."/>
            <person name="Dutton R.J."/>
        </authorList>
    </citation>
    <scope>NUCLEOTIDE SEQUENCE [LARGE SCALE GENOMIC DNA]</scope>
    <source>
        <strain evidence="15 16">JB182</strain>
    </source>
</reference>
<comment type="cofactor">
    <cofactor evidence="1">
        <name>FAD</name>
        <dbReference type="ChEBI" id="CHEBI:57692"/>
    </cofactor>
</comment>
<keyword evidence="9" id="KW-0560">Oxidoreductase</keyword>
<evidence type="ECO:0000259" key="13">
    <source>
        <dbReference type="Pfam" id="PF00890"/>
    </source>
</evidence>
<accession>A0A2N7S542</accession>
<dbReference type="InterPro" id="IPR003953">
    <property type="entry name" value="FAD-dep_OxRdtase_2_FAD-bd"/>
</dbReference>
<dbReference type="Proteomes" id="UP000235739">
    <property type="component" value="Unassembled WGS sequence"/>
</dbReference>
<dbReference type="InterPro" id="IPR027477">
    <property type="entry name" value="Succ_DH/fumarate_Rdtase_cat_sf"/>
</dbReference>
<dbReference type="Pfam" id="PF00890">
    <property type="entry name" value="FAD_binding_2"/>
    <property type="match status" value="1"/>
</dbReference>
<dbReference type="InterPro" id="IPR036188">
    <property type="entry name" value="FAD/NAD-bd_sf"/>
</dbReference>
<dbReference type="Gene3D" id="1.20.58.100">
    <property type="entry name" value="Fumarate reductase/succinate dehydrogenase flavoprotein-like, C-terminal domain"/>
    <property type="match status" value="1"/>
</dbReference>
<dbReference type="SUPFAM" id="SSF56425">
    <property type="entry name" value="Succinate dehydrogenase/fumarate reductase flavoprotein, catalytic domain"/>
    <property type="match status" value="1"/>
</dbReference>
<organism evidence="15 16">
    <name type="scientific">Glutamicibacter arilaitensis</name>
    <dbReference type="NCBI Taxonomy" id="256701"/>
    <lineage>
        <taxon>Bacteria</taxon>
        <taxon>Bacillati</taxon>
        <taxon>Actinomycetota</taxon>
        <taxon>Actinomycetes</taxon>
        <taxon>Micrococcales</taxon>
        <taxon>Micrococcaceae</taxon>
        <taxon>Glutamicibacter</taxon>
    </lineage>
</organism>
<keyword evidence="8" id="KW-0274">FAD</keyword>
<evidence type="ECO:0000256" key="10">
    <source>
        <dbReference type="ARBA" id="ARBA00029426"/>
    </source>
</evidence>
<dbReference type="EMBL" id="PNQX01000001">
    <property type="protein sequence ID" value="PMQ21244.1"/>
    <property type="molecule type" value="Genomic_DNA"/>
</dbReference>
<evidence type="ECO:0000256" key="5">
    <source>
        <dbReference type="ARBA" id="ARBA00021901"/>
    </source>
</evidence>
<evidence type="ECO:0000256" key="8">
    <source>
        <dbReference type="ARBA" id="ARBA00022827"/>
    </source>
</evidence>
<dbReference type="EC" id="1.4.3.16" evidence="4"/>
<evidence type="ECO:0000256" key="2">
    <source>
        <dbReference type="ARBA" id="ARBA00004950"/>
    </source>
</evidence>
<evidence type="ECO:0000256" key="6">
    <source>
        <dbReference type="ARBA" id="ARBA00022630"/>
    </source>
</evidence>
<keyword evidence="7" id="KW-0662">Pyridine nucleotide biosynthesis</keyword>
<comment type="caution">
    <text evidence="15">The sequence shown here is derived from an EMBL/GenBank/DDBJ whole genome shotgun (WGS) entry which is preliminary data.</text>
</comment>
<dbReference type="PRINTS" id="PR00469">
    <property type="entry name" value="PNDRDTASEII"/>
</dbReference>
<dbReference type="PANTHER" id="PTHR42716">
    <property type="entry name" value="L-ASPARTATE OXIDASE"/>
    <property type="match status" value="1"/>
</dbReference>
<dbReference type="PANTHER" id="PTHR42716:SF2">
    <property type="entry name" value="L-ASPARTATE OXIDASE, CHLOROPLASTIC"/>
    <property type="match status" value="1"/>
</dbReference>
<dbReference type="Gene3D" id="3.50.50.60">
    <property type="entry name" value="FAD/NAD(P)-binding domain"/>
    <property type="match status" value="1"/>
</dbReference>
<comment type="pathway">
    <text evidence="2">Cofactor biosynthesis; NAD(+) biosynthesis; iminoaspartate from L-aspartate (oxidase route): step 1/1.</text>
</comment>
<dbReference type="InterPro" id="IPR037099">
    <property type="entry name" value="Fum_R/Succ_DH_flav-like_C_sf"/>
</dbReference>